<evidence type="ECO:0000256" key="2">
    <source>
        <dbReference type="ARBA" id="ARBA00022691"/>
    </source>
</evidence>
<dbReference type="InterPro" id="IPR054699">
    <property type="entry name" value="rSAM_CUAEP"/>
</dbReference>
<dbReference type="InterPro" id="IPR023404">
    <property type="entry name" value="rSAM_horseshoe"/>
</dbReference>
<dbReference type="InterPro" id="IPR007197">
    <property type="entry name" value="rSAM"/>
</dbReference>
<dbReference type="RefSeq" id="WP_008477318.1">
    <property type="nucleotide sequence ID" value="NZ_CAGS01000189.1"/>
</dbReference>
<evidence type="ECO:0000256" key="4">
    <source>
        <dbReference type="ARBA" id="ARBA00023004"/>
    </source>
</evidence>
<dbReference type="SFLD" id="SFLDS00029">
    <property type="entry name" value="Radical_SAM"/>
    <property type="match status" value="1"/>
</dbReference>
<keyword evidence="5" id="KW-0411">Iron-sulfur</keyword>
<evidence type="ECO:0000256" key="5">
    <source>
        <dbReference type="ARBA" id="ARBA00023014"/>
    </source>
</evidence>
<dbReference type="InterPro" id="IPR051198">
    <property type="entry name" value="BchE-like"/>
</dbReference>
<dbReference type="PROSITE" id="PS51257">
    <property type="entry name" value="PROKAR_LIPOPROTEIN"/>
    <property type="match status" value="1"/>
</dbReference>
<feature type="domain" description="Radical SAM core" evidence="6">
    <location>
        <begin position="190"/>
        <end position="423"/>
    </location>
</feature>
<dbReference type="PROSITE" id="PS51918">
    <property type="entry name" value="RADICAL_SAM"/>
    <property type="match status" value="1"/>
</dbReference>
<dbReference type="GO" id="GO:0005829">
    <property type="term" value="C:cytosol"/>
    <property type="evidence" value="ECO:0007669"/>
    <property type="project" value="TreeGrafter"/>
</dbReference>
<dbReference type="InterPro" id="IPR006638">
    <property type="entry name" value="Elp3/MiaA/NifB-like_rSAM"/>
</dbReference>
<evidence type="ECO:0000313" key="8">
    <source>
        <dbReference type="Proteomes" id="UP000004221"/>
    </source>
</evidence>
<dbReference type="SMART" id="SM00729">
    <property type="entry name" value="Elp3"/>
    <property type="match status" value="1"/>
</dbReference>
<evidence type="ECO:0000256" key="3">
    <source>
        <dbReference type="ARBA" id="ARBA00022723"/>
    </source>
</evidence>
<dbReference type="CDD" id="cd01335">
    <property type="entry name" value="Radical_SAM"/>
    <property type="match status" value="1"/>
</dbReference>
<dbReference type="EMBL" id="CAGS01000189">
    <property type="protein sequence ID" value="CCF83741.1"/>
    <property type="molecule type" value="Genomic_DNA"/>
</dbReference>
<dbReference type="InterPro" id="IPR058240">
    <property type="entry name" value="rSAM_sf"/>
</dbReference>
<organism evidence="7 8">
    <name type="scientific">Nitrolancea hollandica Lb</name>
    <dbReference type="NCBI Taxonomy" id="1129897"/>
    <lineage>
        <taxon>Bacteria</taxon>
        <taxon>Pseudomonadati</taxon>
        <taxon>Thermomicrobiota</taxon>
        <taxon>Thermomicrobia</taxon>
        <taxon>Sphaerobacterales</taxon>
        <taxon>Sphaerobacterineae</taxon>
        <taxon>Sphaerobacteraceae</taxon>
        <taxon>Nitrolancea</taxon>
    </lineage>
</organism>
<sequence>MRDAVGDEVRNVRHALGDLSAPGAILLVSCYELGHQPLNLAFPLAFLQQVGYSPVAVDTAVEPLDDEAIRDARVVGISVPMHTALRLGTQIAARVRLINPAARICFYGLYAWLNAGYLLREYGDFVIGGEFERPLRALIEALETGIDGPIEGVSDAVNRVAPSIVRTEFPLPDRGSLPAMNHYAHLITGDRAVPAGYTEATRGCHHTCLHCPVVPVYKGRFFAIPRNVVLEDIRRQVRAGAGHITFGDPDFLNGPTHSLRICRALHEEFPEVTFDITTRIEHILQHREMIPEFAELGCVFAVSAVESVSEIVLEKIVKGHTKQDVSEALTVLDAAGIAMRPSLLPFTPWTSIEDYLELLEFVEEHDLVENIDPVHFSIRLLVPPGSALLDQPDSQEWLGPLDEAAFTYTWRHPDSRVDQLQRDIAALVEDATLAEADPLETFVKIKALAYSAAGKQPPEVVRRRDGVRRRPPRLSESWFC</sequence>
<keyword evidence="8" id="KW-1185">Reference proteome</keyword>
<dbReference type="Gene3D" id="3.80.30.20">
    <property type="entry name" value="tm_1862 like domain"/>
    <property type="match status" value="1"/>
</dbReference>
<dbReference type="AlphaFoldDB" id="I4EGC9"/>
<dbReference type="PANTHER" id="PTHR43409:SF7">
    <property type="entry name" value="BLL1977 PROTEIN"/>
    <property type="match status" value="1"/>
</dbReference>
<dbReference type="GO" id="GO:0003824">
    <property type="term" value="F:catalytic activity"/>
    <property type="evidence" value="ECO:0007669"/>
    <property type="project" value="InterPro"/>
</dbReference>
<dbReference type="OrthoDB" id="9801424at2"/>
<evidence type="ECO:0000313" key="7">
    <source>
        <dbReference type="EMBL" id="CCF83741.1"/>
    </source>
</evidence>
<dbReference type="Proteomes" id="UP000004221">
    <property type="component" value="Unassembled WGS sequence"/>
</dbReference>
<comment type="caution">
    <text evidence="7">The sequence shown here is derived from an EMBL/GenBank/DDBJ whole genome shotgun (WGS) entry which is preliminary data.</text>
</comment>
<proteinExistence type="predicted"/>
<accession>I4EGC9</accession>
<keyword evidence="3" id="KW-0479">Metal-binding</keyword>
<evidence type="ECO:0000256" key="1">
    <source>
        <dbReference type="ARBA" id="ARBA00001966"/>
    </source>
</evidence>
<name>I4EGC9_9BACT</name>
<dbReference type="NCBIfam" id="NF040546">
    <property type="entry name" value="rSAM_CUAEP"/>
    <property type="match status" value="1"/>
</dbReference>
<protein>
    <recommendedName>
        <fullName evidence="6">Radical SAM core domain-containing protein</fullName>
    </recommendedName>
</protein>
<dbReference type="Pfam" id="PF04055">
    <property type="entry name" value="Radical_SAM"/>
    <property type="match status" value="1"/>
</dbReference>
<keyword evidence="4" id="KW-0408">Iron</keyword>
<comment type="cofactor">
    <cofactor evidence="1">
        <name>[4Fe-4S] cluster</name>
        <dbReference type="ChEBI" id="CHEBI:49883"/>
    </cofactor>
</comment>
<gene>
    <name evidence="7" type="ORF">NITHO_2690010</name>
</gene>
<dbReference type="GO" id="GO:0046872">
    <property type="term" value="F:metal ion binding"/>
    <property type="evidence" value="ECO:0007669"/>
    <property type="project" value="UniProtKB-KW"/>
</dbReference>
<dbReference type="SFLD" id="SFLDG01082">
    <property type="entry name" value="B12-binding_domain_containing"/>
    <property type="match status" value="1"/>
</dbReference>
<dbReference type="SUPFAM" id="SSF102114">
    <property type="entry name" value="Radical SAM enzymes"/>
    <property type="match status" value="1"/>
</dbReference>
<dbReference type="PANTHER" id="PTHR43409">
    <property type="entry name" value="ANAEROBIC MAGNESIUM-PROTOPORPHYRIN IX MONOMETHYL ESTER CYCLASE-RELATED"/>
    <property type="match status" value="1"/>
</dbReference>
<dbReference type="GO" id="GO:0051536">
    <property type="term" value="F:iron-sulfur cluster binding"/>
    <property type="evidence" value="ECO:0007669"/>
    <property type="project" value="UniProtKB-KW"/>
</dbReference>
<keyword evidence="2" id="KW-0949">S-adenosyl-L-methionine</keyword>
<evidence type="ECO:0000259" key="6">
    <source>
        <dbReference type="PROSITE" id="PS51918"/>
    </source>
</evidence>
<reference evidence="7 8" key="1">
    <citation type="journal article" date="2012" name="ISME J.">
        <title>Nitrification expanded: discovery, physiology and genomics of a nitrite-oxidizing bacterium from the phylum Chloroflexi.</title>
        <authorList>
            <person name="Sorokin D.Y."/>
            <person name="Lucker S."/>
            <person name="Vejmelkova D."/>
            <person name="Kostrikina N.A."/>
            <person name="Kleerebezem R."/>
            <person name="Rijpstra W.I."/>
            <person name="Damste J.S."/>
            <person name="Le Paslier D."/>
            <person name="Muyzer G."/>
            <person name="Wagner M."/>
            <person name="van Loosdrecht M.C."/>
            <person name="Daims H."/>
        </authorList>
    </citation>
    <scope>NUCLEOTIDE SEQUENCE [LARGE SCALE GENOMIC DNA]</scope>
    <source>
        <strain evidence="8">none</strain>
    </source>
</reference>